<name>A0ABY5KB97_9CELL</name>
<dbReference type="PANTHER" id="PTHR47470">
    <property type="entry name" value="CHOLESTEROL OXIDASE"/>
    <property type="match status" value="1"/>
</dbReference>
<evidence type="ECO:0000256" key="2">
    <source>
        <dbReference type="ARBA" id="ARBA00010790"/>
    </source>
</evidence>
<dbReference type="InterPro" id="IPR052542">
    <property type="entry name" value="Cholesterol_Oxidase"/>
</dbReference>
<dbReference type="RefSeq" id="WP_227564470.1">
    <property type="nucleotide sequence ID" value="NZ_CP101989.1"/>
</dbReference>
<dbReference type="EMBL" id="CP101989">
    <property type="protein sequence ID" value="UUI66355.1"/>
    <property type="molecule type" value="Genomic_DNA"/>
</dbReference>
<dbReference type="Gene3D" id="3.40.50.1820">
    <property type="entry name" value="alpha/beta hydrolase"/>
    <property type="match status" value="1"/>
</dbReference>
<dbReference type="GO" id="GO:0016787">
    <property type="term" value="F:hydrolase activity"/>
    <property type="evidence" value="ECO:0007669"/>
    <property type="project" value="UniProtKB-KW"/>
</dbReference>
<evidence type="ECO:0000313" key="8">
    <source>
        <dbReference type="Proteomes" id="UP001317322"/>
    </source>
</evidence>
<accession>A0ABY5KB97</accession>
<dbReference type="Proteomes" id="UP001317322">
    <property type="component" value="Chromosome"/>
</dbReference>
<keyword evidence="3" id="KW-0285">Flavoprotein</keyword>
<keyword evidence="5" id="KW-0560">Oxidoreductase</keyword>
<dbReference type="InterPro" id="IPR029058">
    <property type="entry name" value="AB_hydrolase_fold"/>
</dbReference>
<proteinExistence type="inferred from homology"/>
<evidence type="ECO:0000256" key="3">
    <source>
        <dbReference type="ARBA" id="ARBA00022630"/>
    </source>
</evidence>
<evidence type="ECO:0000313" key="7">
    <source>
        <dbReference type="EMBL" id="UUI66355.1"/>
    </source>
</evidence>
<feature type="compositionally biased region" description="Pro residues" evidence="6">
    <location>
        <begin position="8"/>
        <end position="21"/>
    </location>
</feature>
<comment type="similarity">
    <text evidence="2">Belongs to the GMC oxidoreductase family.</text>
</comment>
<dbReference type="PANTHER" id="PTHR47470:SF1">
    <property type="entry name" value="FAD-DEPENDENT OXIDOREDUCTASE 2 FAD BINDING DOMAIN-CONTAINING PROTEIN"/>
    <property type="match status" value="1"/>
</dbReference>
<keyword evidence="7" id="KW-0378">Hydrolase</keyword>
<evidence type="ECO:0000256" key="6">
    <source>
        <dbReference type="SAM" id="MobiDB-lite"/>
    </source>
</evidence>
<comment type="cofactor">
    <cofactor evidence="1">
        <name>FAD</name>
        <dbReference type="ChEBI" id="CHEBI:57692"/>
    </cofactor>
</comment>
<sequence length="366" mass="40160">MTTAPSRHPAPPPAPDLPPGPRVSRADHRTQVVPLTAGDGTRLTLVHVRGPAEPWRGPVLLVHGAGVRAELFRPPTPRTLVDLLLEDGWDVWLLNWRASIDLDPVPWTLCDAAVHDHPAAVEHVLAATGAAGLKAFVHCQGSTSFTMAAVAGLLPRVDTVVTNAVSLHPVVPRFSAFKIRRLAPLLEHLTPHLSPAWAYRSAGNLSKVVRRVVDLTHPECDNLVCRMVSFTYGSGHPALWSHRNLDRATHDWITGEFAEVPMTFFAQMRASIDAGHLVGVREHPELPADLGVGVPRTTARFSFLAGADNRCFLPESQVRSHAFFTRHQPDAGHTLHVLPGYGHLDVVFGRHAWRDTHPVVLEELHR</sequence>
<keyword evidence="8" id="KW-1185">Reference proteome</keyword>
<evidence type="ECO:0000256" key="5">
    <source>
        <dbReference type="ARBA" id="ARBA00023002"/>
    </source>
</evidence>
<gene>
    <name evidence="7" type="ORF">NP075_06470</name>
</gene>
<organism evidence="7 8">
    <name type="scientific">Cellulomonas wangsupingiae</name>
    <dbReference type="NCBI Taxonomy" id="2968085"/>
    <lineage>
        <taxon>Bacteria</taxon>
        <taxon>Bacillati</taxon>
        <taxon>Actinomycetota</taxon>
        <taxon>Actinomycetes</taxon>
        <taxon>Micrococcales</taxon>
        <taxon>Cellulomonadaceae</taxon>
        <taxon>Cellulomonas</taxon>
    </lineage>
</organism>
<feature type="region of interest" description="Disordered" evidence="6">
    <location>
        <begin position="1"/>
        <end position="25"/>
    </location>
</feature>
<evidence type="ECO:0000256" key="4">
    <source>
        <dbReference type="ARBA" id="ARBA00022827"/>
    </source>
</evidence>
<keyword evidence="4" id="KW-0274">FAD</keyword>
<dbReference type="SUPFAM" id="SSF53474">
    <property type="entry name" value="alpha/beta-Hydrolases"/>
    <property type="match status" value="1"/>
</dbReference>
<reference evidence="7 8" key="1">
    <citation type="submission" date="2022-07" db="EMBL/GenBank/DDBJ databases">
        <title>Novel species in genus cellulomonas.</title>
        <authorList>
            <person name="Ye L."/>
        </authorList>
    </citation>
    <scope>NUCLEOTIDE SEQUENCE [LARGE SCALE GENOMIC DNA]</scope>
    <source>
        <strain evidence="8">zg-Y908</strain>
    </source>
</reference>
<evidence type="ECO:0000256" key="1">
    <source>
        <dbReference type="ARBA" id="ARBA00001974"/>
    </source>
</evidence>
<protein>
    <submittedName>
        <fullName evidence="7">Alpha/beta hydrolase</fullName>
    </submittedName>
</protein>